<reference evidence="1 2" key="1">
    <citation type="submission" date="2018-06" db="EMBL/GenBank/DDBJ databases">
        <title>Comparative genomics reveals the genomic features of Rhizophagus irregularis, R. cerebriforme, R. diaphanum and Gigaspora rosea, and their symbiotic lifestyle signature.</title>
        <authorList>
            <person name="Morin E."/>
            <person name="San Clemente H."/>
            <person name="Chen E.C.H."/>
            <person name="De La Providencia I."/>
            <person name="Hainaut M."/>
            <person name="Kuo A."/>
            <person name="Kohler A."/>
            <person name="Murat C."/>
            <person name="Tang N."/>
            <person name="Roy S."/>
            <person name="Loubradou J."/>
            <person name="Henrissat B."/>
            <person name="Grigoriev I.V."/>
            <person name="Corradi N."/>
            <person name="Roux C."/>
            <person name="Martin F.M."/>
        </authorList>
    </citation>
    <scope>NUCLEOTIDE SEQUENCE [LARGE SCALE GENOMIC DNA]</scope>
    <source>
        <strain evidence="1 2">DAOM 227022</strain>
    </source>
</reference>
<gene>
    <name evidence="1" type="ORF">C1645_806488</name>
</gene>
<organism evidence="1 2">
    <name type="scientific">Glomus cerebriforme</name>
    <dbReference type="NCBI Taxonomy" id="658196"/>
    <lineage>
        <taxon>Eukaryota</taxon>
        <taxon>Fungi</taxon>
        <taxon>Fungi incertae sedis</taxon>
        <taxon>Mucoromycota</taxon>
        <taxon>Glomeromycotina</taxon>
        <taxon>Glomeromycetes</taxon>
        <taxon>Glomerales</taxon>
        <taxon>Glomeraceae</taxon>
        <taxon>Glomus</taxon>
    </lineage>
</organism>
<comment type="caution">
    <text evidence="1">The sequence shown here is derived from an EMBL/GenBank/DDBJ whole genome shotgun (WGS) entry which is preliminary data.</text>
</comment>
<name>A0A397SWK0_9GLOM</name>
<dbReference type="EMBL" id="QKYT01000236">
    <property type="protein sequence ID" value="RIA89026.1"/>
    <property type="molecule type" value="Genomic_DNA"/>
</dbReference>
<protein>
    <submittedName>
        <fullName evidence="1">Uncharacterized protein</fullName>
    </submittedName>
</protein>
<evidence type="ECO:0000313" key="1">
    <source>
        <dbReference type="EMBL" id="RIA89026.1"/>
    </source>
</evidence>
<dbReference type="AlphaFoldDB" id="A0A397SWK0"/>
<accession>A0A397SWK0</accession>
<evidence type="ECO:0000313" key="2">
    <source>
        <dbReference type="Proteomes" id="UP000265703"/>
    </source>
</evidence>
<proteinExistence type="predicted"/>
<sequence>MDYSSQTGLNCCNLNLQVRPMQAKLNQIVELINNYSQLGIQLGFFRNTDSAGFFKMMELLVGLFKTTGSEKIRFGIPRNWNGFGLDDVDEMFSNISFISFCRIRHLEFEMIRWIQHLEFG</sequence>
<keyword evidence="2" id="KW-1185">Reference proteome</keyword>
<dbReference type="Proteomes" id="UP000265703">
    <property type="component" value="Unassembled WGS sequence"/>
</dbReference>